<proteinExistence type="predicted"/>
<gene>
    <name evidence="1" type="ORF">BN437_1705</name>
</gene>
<reference evidence="1 2" key="2">
    <citation type="submission" date="2013-04" db="EMBL/GenBank/DDBJ databases">
        <title>Comparative genomics of 12 strains of Erwinia amylovora identifies a pan-genome with a large conserved core and provides insights into host specificity.</title>
        <authorList>
            <person name="Mann R.A."/>
            <person name="Smits T.H.M."/>
            <person name="Buehlmann A."/>
            <person name="Blom J."/>
            <person name="Goesmann A."/>
            <person name="Frey J.E."/>
            <person name="Plummer K.M."/>
            <person name="Beer S.V."/>
            <person name="Luck J."/>
            <person name="Duffy B."/>
            <person name="Rodoni B."/>
        </authorList>
    </citation>
    <scope>NUCLEOTIDE SEQUENCE [LARGE SCALE GENOMIC DNA]</scope>
    <source>
        <strain evidence="2">CFBP 1232</strain>
    </source>
</reference>
<organism evidence="1 2">
    <name type="scientific">Erwinia amylovora NBRC 12687 = CFBP 1232</name>
    <dbReference type="NCBI Taxonomy" id="1219359"/>
    <lineage>
        <taxon>Bacteria</taxon>
        <taxon>Pseudomonadati</taxon>
        <taxon>Pseudomonadota</taxon>
        <taxon>Gammaproteobacteria</taxon>
        <taxon>Enterobacterales</taxon>
        <taxon>Erwiniaceae</taxon>
        <taxon>Erwinia</taxon>
    </lineage>
</organism>
<reference evidence="1 2" key="1">
    <citation type="submission" date="2012-11" db="EMBL/GenBank/DDBJ databases">
        <authorList>
            <person name="Linke B."/>
        </authorList>
    </citation>
    <scope>NUCLEOTIDE SEQUENCE [LARGE SCALE GENOMIC DNA]</scope>
    <source>
        <strain evidence="2">CFBP 1232</strain>
    </source>
</reference>
<accession>A0A830ZZN2</accession>
<evidence type="ECO:0000313" key="2">
    <source>
        <dbReference type="Proteomes" id="UP000013111"/>
    </source>
</evidence>
<protein>
    <submittedName>
        <fullName evidence="1">Uncharacterized protein</fullName>
    </submittedName>
</protein>
<dbReference type="AlphaFoldDB" id="A0A830ZZN2"/>
<sequence>MITCLLHRHVLTGRFDVVKNSANKWLKGSAPDMTIEITFIALNTVKQIVKHGFRHCLTRTVWITLISLLSPGIKNILFFRRDTRKVFTHLQVNTVRLVHLFQQKIACRNGLSQRPVNIDSQINVSVDEIFMIYCNDNNFILQQQDTLSAIAL</sequence>
<name>A0A830ZZN2_ERWAM</name>
<comment type="caution">
    <text evidence="1">The sequence shown here is derived from an EMBL/GenBank/DDBJ whole genome shotgun (WGS) entry which is preliminary data.</text>
</comment>
<evidence type="ECO:0000313" key="1">
    <source>
        <dbReference type="EMBL" id="CCO93640.1"/>
    </source>
</evidence>
<dbReference type="EMBL" id="CAPB01000014">
    <property type="protein sequence ID" value="CCO93640.1"/>
    <property type="molecule type" value="Genomic_DNA"/>
</dbReference>
<dbReference type="Proteomes" id="UP000013111">
    <property type="component" value="Unassembled WGS sequence"/>
</dbReference>